<feature type="compositionally biased region" description="Basic and acidic residues" evidence="1">
    <location>
        <begin position="43"/>
        <end position="90"/>
    </location>
</feature>
<keyword evidence="2" id="KW-0472">Membrane</keyword>
<dbReference type="EC" id="3.1.3.16" evidence="3"/>
<evidence type="ECO:0000256" key="2">
    <source>
        <dbReference type="SAM" id="Phobius"/>
    </source>
</evidence>
<evidence type="ECO:0000313" key="3">
    <source>
        <dbReference type="EMBL" id="KFG42452.1"/>
    </source>
</evidence>
<dbReference type="InterPro" id="IPR011498">
    <property type="entry name" value="Kelch_2"/>
</dbReference>
<comment type="caution">
    <text evidence="3">The sequence shown here is derived from an EMBL/GenBank/DDBJ whole genome shotgun (WGS) entry which is preliminary data.</text>
</comment>
<dbReference type="Proteomes" id="UP000028837">
    <property type="component" value="Unassembled WGS sequence"/>
</dbReference>
<keyword evidence="2" id="KW-1133">Transmembrane helix</keyword>
<feature type="region of interest" description="Disordered" evidence="1">
    <location>
        <begin position="43"/>
        <end position="92"/>
    </location>
</feature>
<dbReference type="GO" id="GO:0004722">
    <property type="term" value="F:protein serine/threonine phosphatase activity"/>
    <property type="evidence" value="ECO:0007669"/>
    <property type="project" value="UniProtKB-EC"/>
</dbReference>
<dbReference type="Pfam" id="PF07646">
    <property type="entry name" value="Kelch_2"/>
    <property type="match status" value="1"/>
</dbReference>
<accession>A0A086KDI4</accession>
<keyword evidence="3" id="KW-0378">Hydrolase</keyword>
<gene>
    <name evidence="3" type="ORF">TGDOM2_290170B</name>
</gene>
<protein>
    <submittedName>
        <fullName evidence="3">Kelch repeat domain containing/Serine/threonine protein phosphatase protein</fullName>
        <ecNumber evidence="3">3.1.3.16</ecNumber>
    </submittedName>
</protein>
<evidence type="ECO:0000256" key="1">
    <source>
        <dbReference type="SAM" id="MobiDB-lite"/>
    </source>
</evidence>
<feature type="compositionally biased region" description="Basic and acidic residues" evidence="1">
    <location>
        <begin position="247"/>
        <end position="319"/>
    </location>
</feature>
<organism evidence="3 4">
    <name type="scientific">Toxoplasma gondii GAB2-2007-GAL-DOM2</name>
    <dbReference type="NCBI Taxonomy" id="1130820"/>
    <lineage>
        <taxon>Eukaryota</taxon>
        <taxon>Sar</taxon>
        <taxon>Alveolata</taxon>
        <taxon>Apicomplexa</taxon>
        <taxon>Conoidasida</taxon>
        <taxon>Coccidia</taxon>
        <taxon>Eucoccidiorida</taxon>
        <taxon>Eimeriorina</taxon>
        <taxon>Sarcocystidae</taxon>
        <taxon>Toxoplasma</taxon>
    </lineage>
</organism>
<dbReference type="VEuPathDB" id="ToxoDB:TGDOM2_290170B"/>
<reference evidence="3 4" key="1">
    <citation type="submission" date="2014-02" db="EMBL/GenBank/DDBJ databases">
        <authorList>
            <person name="Sibley D."/>
            <person name="Venepally P."/>
            <person name="Karamycheva S."/>
            <person name="Hadjithomas M."/>
            <person name="Khan A."/>
            <person name="Brunk B."/>
            <person name="Roos D."/>
            <person name="Caler E."/>
            <person name="Lorenzi H."/>
        </authorList>
    </citation>
    <scope>NUCLEOTIDE SEQUENCE [LARGE SCALE GENOMIC DNA]</scope>
    <source>
        <strain evidence="3 4">GAB2-2007-GAL-DOM2</strain>
    </source>
</reference>
<feature type="compositionally biased region" description="Pro residues" evidence="1">
    <location>
        <begin position="149"/>
        <end position="159"/>
    </location>
</feature>
<keyword evidence="2" id="KW-0812">Transmembrane</keyword>
<feature type="transmembrane region" description="Helical" evidence="2">
    <location>
        <begin position="405"/>
        <end position="422"/>
    </location>
</feature>
<sequence>MVFIGSKMLVVGGRTDNDSTKPLSTAVYDTETVEWRFIASVGREGRQRGEDERGTDERRGGEASRNEEGDRERRETRQREETRGRKESKVQRGKQKFSLFSDLICAFFVFSVIPNFYNEREREDLRRKQALQQEQQMAVVSAVSAIQAPPAPAAPPAAPAAPASASSPPSSALPAPSSAALLAVRGLPGQNGRDEKPRTSLPQTQGASPPTQQGQMPAQQSSQGGSAPLRPSWTFAQRSQTRQLADVSERGGQREAEEKEDEERRRRKGEEGGKREEEEGGQREAEEKEERRERGEAEAKTGKERRGGTESRKGRETKSIKLASHVSVVHETGEDFSSLVRRISIDRLEEEGKKINKEASLQEPLPTASESKRDIKTAAFLHDFHLFIIYTLCEDVLDVVRMPPMYMYTYINIYVYINIYIYRYRYRYRSAYVDVWRCMQVCVHHVSLWPNEEKKEATNSLEPLADNMALRRRAPSETSTQTTTCFLETTSTEASTAWKPSVSSSPSKYRVAAALLPSEATWLAVCALVDV</sequence>
<dbReference type="EMBL" id="AHZU02000597">
    <property type="protein sequence ID" value="KFG42452.1"/>
    <property type="molecule type" value="Genomic_DNA"/>
</dbReference>
<proteinExistence type="predicted"/>
<evidence type="ECO:0000313" key="4">
    <source>
        <dbReference type="Proteomes" id="UP000028837"/>
    </source>
</evidence>
<feature type="compositionally biased region" description="Polar residues" evidence="1">
    <location>
        <begin position="234"/>
        <end position="243"/>
    </location>
</feature>
<feature type="compositionally biased region" description="Low complexity" evidence="1">
    <location>
        <begin position="209"/>
        <end position="226"/>
    </location>
</feature>
<name>A0A086KDI4_TOXGO</name>
<dbReference type="AlphaFoldDB" id="A0A086KDI4"/>
<feature type="non-terminal residue" evidence="3">
    <location>
        <position position="531"/>
    </location>
</feature>
<feature type="region of interest" description="Disordered" evidence="1">
    <location>
        <begin position="149"/>
        <end position="319"/>
    </location>
</feature>
<feature type="compositionally biased region" description="Low complexity" evidence="1">
    <location>
        <begin position="160"/>
        <end position="183"/>
    </location>
</feature>